<evidence type="ECO:0000259" key="9">
    <source>
        <dbReference type="Pfam" id="PF01728"/>
    </source>
</evidence>
<dbReference type="InterPro" id="IPR029063">
    <property type="entry name" value="SAM-dependent_MTases_sf"/>
</dbReference>
<dbReference type="Gene3D" id="3.40.50.150">
    <property type="entry name" value="Vaccinia Virus protein VP39"/>
    <property type="match status" value="1"/>
</dbReference>
<evidence type="ECO:0000256" key="6">
    <source>
        <dbReference type="ARBA" id="ARBA00023242"/>
    </source>
</evidence>
<feature type="region of interest" description="Disordered" evidence="8">
    <location>
        <begin position="627"/>
        <end position="682"/>
    </location>
</feature>
<gene>
    <name evidence="12" type="ORF">BASA50_001095</name>
</gene>
<protein>
    <recommendedName>
        <fullName evidence="14">AdoMet-dependent rRNA methyltransferase SPB1</fullName>
    </recommendedName>
</protein>
<accession>A0ABQ8ERL0</accession>
<dbReference type="Proteomes" id="UP001648503">
    <property type="component" value="Unassembled WGS sequence"/>
</dbReference>
<evidence type="ECO:0000256" key="4">
    <source>
        <dbReference type="ARBA" id="ARBA00022679"/>
    </source>
</evidence>
<feature type="domain" description="DUF3381" evidence="11">
    <location>
        <begin position="248"/>
        <end position="405"/>
    </location>
</feature>
<evidence type="ECO:0000256" key="1">
    <source>
        <dbReference type="ARBA" id="ARBA00022517"/>
    </source>
</evidence>
<reference evidence="12 13" key="1">
    <citation type="submission" date="2021-02" db="EMBL/GenBank/DDBJ databases">
        <title>Variation within the Batrachochytrium salamandrivorans European outbreak.</title>
        <authorList>
            <person name="Kelly M."/>
            <person name="Pasmans F."/>
            <person name="Shea T.P."/>
            <person name="Munoz J.F."/>
            <person name="Carranza S."/>
            <person name="Cuomo C.A."/>
            <person name="Martel A."/>
        </authorList>
    </citation>
    <scope>NUCLEOTIDE SEQUENCE [LARGE SCALE GENOMIC DNA]</scope>
    <source>
        <strain evidence="12 13">AMFP18/2</strain>
    </source>
</reference>
<name>A0ABQ8ERL0_9FUNG</name>
<comment type="caution">
    <text evidence="12">The sequence shown here is derived from an EMBL/GenBank/DDBJ whole genome shotgun (WGS) entry which is preliminary data.</text>
</comment>
<dbReference type="InterPro" id="IPR050082">
    <property type="entry name" value="RNA_methyltr_RlmE"/>
</dbReference>
<keyword evidence="13" id="KW-1185">Reference proteome</keyword>
<dbReference type="SUPFAM" id="SSF53335">
    <property type="entry name" value="S-adenosyl-L-methionine-dependent methyltransferases"/>
    <property type="match status" value="1"/>
</dbReference>
<feature type="binding site" evidence="7">
    <location>
        <position position="56"/>
    </location>
    <ligand>
        <name>S-adenosyl-L-methionine</name>
        <dbReference type="ChEBI" id="CHEBI:59789"/>
    </ligand>
</feature>
<dbReference type="InterPro" id="IPR002877">
    <property type="entry name" value="RNA_MeTrfase_FtsJ_dom"/>
</dbReference>
<dbReference type="HAMAP" id="MF_01547">
    <property type="entry name" value="RNA_methyltr_E"/>
    <property type="match status" value="1"/>
</dbReference>
<feature type="region of interest" description="Disordered" evidence="8">
    <location>
        <begin position="540"/>
        <end position="613"/>
    </location>
</feature>
<feature type="binding site" evidence="7">
    <location>
        <position position="58"/>
    </location>
    <ligand>
        <name>S-adenosyl-L-methionine</name>
        <dbReference type="ChEBI" id="CHEBI:59789"/>
    </ligand>
</feature>
<keyword evidence="6 7" id="KW-0539">Nucleus</keyword>
<proteinExistence type="inferred from homology"/>
<feature type="binding site" evidence="7">
    <location>
        <position position="92"/>
    </location>
    <ligand>
        <name>S-adenosyl-L-methionine</name>
        <dbReference type="ChEBI" id="CHEBI:59789"/>
    </ligand>
</feature>
<evidence type="ECO:0000259" key="11">
    <source>
        <dbReference type="Pfam" id="PF11861"/>
    </source>
</evidence>
<dbReference type="PANTHER" id="PTHR10920">
    <property type="entry name" value="RIBOSOMAL RNA METHYLTRANSFERASE"/>
    <property type="match status" value="1"/>
</dbReference>
<dbReference type="EMBL" id="JAFCIX010000580">
    <property type="protein sequence ID" value="KAH6585486.1"/>
    <property type="molecule type" value="Genomic_DNA"/>
</dbReference>
<feature type="binding site" evidence="7">
    <location>
        <position position="76"/>
    </location>
    <ligand>
        <name>S-adenosyl-L-methionine</name>
        <dbReference type="ChEBI" id="CHEBI:59789"/>
    </ligand>
</feature>
<feature type="binding site" evidence="7">
    <location>
        <position position="117"/>
    </location>
    <ligand>
        <name>S-adenosyl-L-methionine</name>
        <dbReference type="ChEBI" id="CHEBI:59789"/>
    </ligand>
</feature>
<feature type="region of interest" description="Disordered" evidence="8">
    <location>
        <begin position="808"/>
        <end position="835"/>
    </location>
</feature>
<feature type="domain" description="Ribosomal RNA methyltransferase FtsJ" evidence="9">
    <location>
        <begin position="24"/>
        <end position="200"/>
    </location>
</feature>
<evidence type="ECO:0008006" key="14">
    <source>
        <dbReference type="Google" id="ProtNLM"/>
    </source>
</evidence>
<organism evidence="12 13">
    <name type="scientific">Batrachochytrium salamandrivorans</name>
    <dbReference type="NCBI Taxonomy" id="1357716"/>
    <lineage>
        <taxon>Eukaryota</taxon>
        <taxon>Fungi</taxon>
        <taxon>Fungi incertae sedis</taxon>
        <taxon>Chytridiomycota</taxon>
        <taxon>Chytridiomycota incertae sedis</taxon>
        <taxon>Chytridiomycetes</taxon>
        <taxon>Rhizophydiales</taxon>
        <taxon>Rhizophydiales incertae sedis</taxon>
        <taxon>Batrachochytrium</taxon>
    </lineage>
</organism>
<feature type="domain" description="Ribosomal RNA methyltransferase SPB1-like C-terminal" evidence="10">
    <location>
        <begin position="697"/>
        <end position="897"/>
    </location>
</feature>
<dbReference type="Pfam" id="PF07780">
    <property type="entry name" value="Spb1_C"/>
    <property type="match status" value="1"/>
</dbReference>
<feature type="compositionally biased region" description="Acidic residues" evidence="8">
    <location>
        <begin position="595"/>
        <end position="606"/>
    </location>
</feature>
<dbReference type="InterPro" id="IPR028589">
    <property type="entry name" value="SPB1-like"/>
</dbReference>
<evidence type="ECO:0000313" key="13">
    <source>
        <dbReference type="Proteomes" id="UP001648503"/>
    </source>
</evidence>
<feature type="compositionally biased region" description="Basic and acidic residues" evidence="8">
    <location>
        <begin position="480"/>
        <end position="491"/>
    </location>
</feature>
<dbReference type="InterPro" id="IPR024576">
    <property type="entry name" value="rRNA_MeTfrase_Spb1_DUF3381"/>
</dbReference>
<evidence type="ECO:0000256" key="8">
    <source>
        <dbReference type="SAM" id="MobiDB-lite"/>
    </source>
</evidence>
<evidence type="ECO:0000256" key="3">
    <source>
        <dbReference type="ARBA" id="ARBA00022603"/>
    </source>
</evidence>
<dbReference type="InterPro" id="IPR015507">
    <property type="entry name" value="rRNA-MeTfrase_E"/>
</dbReference>
<feature type="compositionally biased region" description="Acidic residues" evidence="8">
    <location>
        <begin position="656"/>
        <end position="665"/>
    </location>
</feature>
<dbReference type="PANTHER" id="PTHR10920:SF13">
    <property type="entry name" value="PRE-RRNA 2'-O-RIBOSE RNA METHYLTRANSFERASE FTSJ3"/>
    <property type="match status" value="1"/>
</dbReference>
<dbReference type="Pfam" id="PF11861">
    <property type="entry name" value="DUF3381"/>
    <property type="match status" value="1"/>
</dbReference>
<evidence type="ECO:0000313" key="12">
    <source>
        <dbReference type="EMBL" id="KAH6585486.1"/>
    </source>
</evidence>
<evidence type="ECO:0000256" key="2">
    <source>
        <dbReference type="ARBA" id="ARBA00022552"/>
    </source>
</evidence>
<keyword evidence="4 7" id="KW-0808">Transferase</keyword>
<dbReference type="InterPro" id="IPR012920">
    <property type="entry name" value="rRNA_MeTfrase_SPB1-like_C"/>
</dbReference>
<dbReference type="HAMAP" id="MF_03163">
    <property type="entry name" value="RNA_methyltr_E_SPB1"/>
    <property type="match status" value="1"/>
</dbReference>
<feature type="active site" description="Proton acceptor" evidence="7">
    <location>
        <position position="157"/>
    </location>
</feature>
<feature type="compositionally biased region" description="Basic and acidic residues" evidence="8">
    <location>
        <begin position="813"/>
        <end position="823"/>
    </location>
</feature>
<feature type="compositionally biased region" description="Acidic residues" evidence="8">
    <location>
        <begin position="465"/>
        <end position="479"/>
    </location>
</feature>
<comment type="similarity">
    <text evidence="7">Belongs to the class I-like SAM-binding methyltransferase superfamily. RNA methyltransferase RlmE family. SPB1 subfamily.</text>
</comment>
<dbReference type="Pfam" id="PF01728">
    <property type="entry name" value="FtsJ"/>
    <property type="match status" value="1"/>
</dbReference>
<feature type="compositionally biased region" description="Low complexity" evidence="8">
    <location>
        <begin position="450"/>
        <end position="464"/>
    </location>
</feature>
<evidence type="ECO:0000256" key="5">
    <source>
        <dbReference type="ARBA" id="ARBA00022691"/>
    </source>
</evidence>
<comment type="subcellular location">
    <subcellularLocation>
        <location evidence="7">Nucleus</location>
        <location evidence="7">Nucleolus</location>
    </subcellularLocation>
</comment>
<keyword evidence="3 7" id="KW-0489">Methyltransferase</keyword>
<feature type="region of interest" description="Disordered" evidence="8">
    <location>
        <begin position="430"/>
        <end position="491"/>
    </location>
</feature>
<evidence type="ECO:0000256" key="7">
    <source>
        <dbReference type="HAMAP-Rule" id="MF_03163"/>
    </source>
</evidence>
<keyword evidence="5 7" id="KW-0949">S-adenosyl-L-methionine</keyword>
<keyword evidence="1 7" id="KW-0690">Ribosome biogenesis</keyword>
<evidence type="ECO:0000259" key="10">
    <source>
        <dbReference type="Pfam" id="PF07780"/>
    </source>
</evidence>
<keyword evidence="2 7" id="KW-0698">rRNA processing</keyword>
<sequence length="903" mass="102815">MAREKKHAKGRLDKYYHMAKEQGFRARSAFKLIQLNKKYSFLESSKVVIDLCAAPGGWLQVASKYMPKPSLIIGLDLVPIKPIPGVITHVEDITTPKCRATIKAELKNWKVDVFLHDGAPNVGTSWLQDAFTQSELTLSALKLATEFLMPNGTFVTKVFRSKDYNKLIWVFQQLFRKVEATKPASSRNVSAEIFVVCREYLAPKTIDPRLLDPKWAFKELDETKDIDEEDEKKIKERQGAIMNTLFHPEKRRRFRDGYEDGDYTLHTSSTVSQFIHSIDFLAIMARSHELTFDTTDAVSKSILESPLTNDEIKEFLSDLKVLGKKEFKQLMKWRDSIRTVLGLETRTSLRVKKLEEAKATAEAEAEEKKMADEDVEEVMLRETEAQAARDRRVKKKKRERKAKLLVKLQLGMNTPDDIGLEADSGLSMLPEMEIDGDDTHEGAREKHVKSTTSAATSLSPSGNSTEEEESEDDESDLDSGDEKSRKVSRLEEEMDTMYEEYQARALERNPTAKVRKAREGVKAEFEEWYGVEYEQKLKDGLLDGAGPDEESDSEFSSLDSDHDEVPNTIGSADKLASRKRHSSSREVADSPISDSDSDNQKEDDEPAASMSKRARIFFENPVFGMLNEQEARPKNGKAVNKKKKKSAFASELVLSTDEEDNENDETLQQKMANKKKKTQSRKEMMLAFGDDESKDTKSHDDFAVVPIDKNHDDAEVDDNFILDTAQKYSLAQRMLSKSGKRDLVDGAFNRYAFNDDPGLPTWFLDEEKHHNKPSMPVTKEAVDIIKQRMRALDARPIRKVAEAKFRKQMRTQRRLEKMSKKAEVMNNDEDAPERSKLEAISKLMSKAKNTKEHTKPKVVVAKGVHRGAQGRPKGVKGRYKMVDGRMKKELNAYKRQKAKGRKK</sequence>